<accession>A0AA38CJS1</accession>
<dbReference type="EMBL" id="JAHRHJ020000009">
    <property type="protein sequence ID" value="KAH9302721.1"/>
    <property type="molecule type" value="Genomic_DNA"/>
</dbReference>
<name>A0AA38CJS1_TAXCH</name>
<comment type="caution">
    <text evidence="1">The sequence shown here is derived from an EMBL/GenBank/DDBJ whole genome shotgun (WGS) entry which is preliminary data.</text>
</comment>
<sequence length="89" mass="9040">VTDTEGGCVATGICETIGVDEVMFWVVGEGIVDVAGATDVVDAVVIAGIGLSYEMIGGKVDEGSVELEGADAEVGVRVRGIDMGMSYIN</sequence>
<organism evidence="1 2">
    <name type="scientific">Taxus chinensis</name>
    <name type="common">Chinese yew</name>
    <name type="synonym">Taxus wallichiana var. chinensis</name>
    <dbReference type="NCBI Taxonomy" id="29808"/>
    <lineage>
        <taxon>Eukaryota</taxon>
        <taxon>Viridiplantae</taxon>
        <taxon>Streptophyta</taxon>
        <taxon>Embryophyta</taxon>
        <taxon>Tracheophyta</taxon>
        <taxon>Spermatophyta</taxon>
        <taxon>Pinopsida</taxon>
        <taxon>Pinidae</taxon>
        <taxon>Conifers II</taxon>
        <taxon>Cupressales</taxon>
        <taxon>Taxaceae</taxon>
        <taxon>Taxus</taxon>
    </lineage>
</organism>
<feature type="non-terminal residue" evidence="1">
    <location>
        <position position="1"/>
    </location>
</feature>
<gene>
    <name evidence="1" type="ORF">KI387_014304</name>
</gene>
<evidence type="ECO:0000313" key="1">
    <source>
        <dbReference type="EMBL" id="KAH9302721.1"/>
    </source>
</evidence>
<keyword evidence="2" id="KW-1185">Reference proteome</keyword>
<proteinExistence type="predicted"/>
<dbReference type="AlphaFoldDB" id="A0AA38CJS1"/>
<protein>
    <submittedName>
        <fullName evidence="1">Uncharacterized protein</fullName>
    </submittedName>
</protein>
<dbReference type="Proteomes" id="UP000824469">
    <property type="component" value="Unassembled WGS sequence"/>
</dbReference>
<reference evidence="1 2" key="1">
    <citation type="journal article" date="2021" name="Nat. Plants">
        <title>The Taxus genome provides insights into paclitaxel biosynthesis.</title>
        <authorList>
            <person name="Xiong X."/>
            <person name="Gou J."/>
            <person name="Liao Q."/>
            <person name="Li Y."/>
            <person name="Zhou Q."/>
            <person name="Bi G."/>
            <person name="Li C."/>
            <person name="Du R."/>
            <person name="Wang X."/>
            <person name="Sun T."/>
            <person name="Guo L."/>
            <person name="Liang H."/>
            <person name="Lu P."/>
            <person name="Wu Y."/>
            <person name="Zhang Z."/>
            <person name="Ro D.K."/>
            <person name="Shang Y."/>
            <person name="Huang S."/>
            <person name="Yan J."/>
        </authorList>
    </citation>
    <scope>NUCLEOTIDE SEQUENCE [LARGE SCALE GENOMIC DNA]</scope>
    <source>
        <strain evidence="1">Ta-2019</strain>
    </source>
</reference>
<evidence type="ECO:0000313" key="2">
    <source>
        <dbReference type="Proteomes" id="UP000824469"/>
    </source>
</evidence>